<gene>
    <name evidence="3" type="ORF">EV186_1021315</name>
</gene>
<dbReference type="OrthoDB" id="9797653at2"/>
<dbReference type="PANTHER" id="PTHR48228:SF6">
    <property type="entry name" value="L-CARNITINE COA-TRANSFERASE"/>
    <property type="match status" value="1"/>
</dbReference>
<evidence type="ECO:0000313" key="4">
    <source>
        <dbReference type="Proteomes" id="UP000295444"/>
    </source>
</evidence>
<dbReference type="Gene3D" id="3.40.50.10540">
    <property type="entry name" value="Crotonobetainyl-coa:carnitine coa-transferase, domain 1"/>
    <property type="match status" value="1"/>
</dbReference>
<dbReference type="InterPro" id="IPR044855">
    <property type="entry name" value="CoA-Trfase_III_dom3_sf"/>
</dbReference>
<dbReference type="SUPFAM" id="SSF89796">
    <property type="entry name" value="CoA-transferase family III (CaiB/BaiF)"/>
    <property type="match status" value="1"/>
</dbReference>
<keyword evidence="4" id="KW-1185">Reference proteome</keyword>
<evidence type="ECO:0000256" key="1">
    <source>
        <dbReference type="ARBA" id="ARBA00008383"/>
    </source>
</evidence>
<organism evidence="3 4">
    <name type="scientific">Labedaea rhizosphaerae</name>
    <dbReference type="NCBI Taxonomy" id="598644"/>
    <lineage>
        <taxon>Bacteria</taxon>
        <taxon>Bacillati</taxon>
        <taxon>Actinomycetota</taxon>
        <taxon>Actinomycetes</taxon>
        <taxon>Pseudonocardiales</taxon>
        <taxon>Pseudonocardiaceae</taxon>
        <taxon>Labedaea</taxon>
    </lineage>
</organism>
<evidence type="ECO:0000256" key="2">
    <source>
        <dbReference type="ARBA" id="ARBA00022679"/>
    </source>
</evidence>
<keyword evidence="2 3" id="KW-0808">Transferase</keyword>
<dbReference type="InterPro" id="IPR003673">
    <property type="entry name" value="CoA-Trfase_fam_III"/>
</dbReference>
<name>A0A4R6SIH6_LABRH</name>
<dbReference type="InterPro" id="IPR023606">
    <property type="entry name" value="CoA-Trfase_III_dom_1_sf"/>
</dbReference>
<evidence type="ECO:0000313" key="3">
    <source>
        <dbReference type="EMBL" id="TDQ01447.1"/>
    </source>
</evidence>
<dbReference type="AlphaFoldDB" id="A0A4R6SIH6"/>
<dbReference type="Gene3D" id="3.30.1540.10">
    <property type="entry name" value="formyl-coa transferase, domain 3"/>
    <property type="match status" value="1"/>
</dbReference>
<comment type="similarity">
    <text evidence="1">Belongs to the CoA-transferase III family.</text>
</comment>
<reference evidence="3 4" key="1">
    <citation type="submission" date="2019-03" db="EMBL/GenBank/DDBJ databases">
        <title>Genomic Encyclopedia of Type Strains, Phase IV (KMG-IV): sequencing the most valuable type-strain genomes for metagenomic binning, comparative biology and taxonomic classification.</title>
        <authorList>
            <person name="Goeker M."/>
        </authorList>
    </citation>
    <scope>NUCLEOTIDE SEQUENCE [LARGE SCALE GENOMIC DNA]</scope>
    <source>
        <strain evidence="3 4">DSM 45361</strain>
    </source>
</reference>
<dbReference type="Proteomes" id="UP000295444">
    <property type="component" value="Unassembled WGS sequence"/>
</dbReference>
<dbReference type="EMBL" id="SNXZ01000002">
    <property type="protein sequence ID" value="TDQ01447.1"/>
    <property type="molecule type" value="Genomic_DNA"/>
</dbReference>
<accession>A0A4R6SIH6</accession>
<protein>
    <submittedName>
        <fullName evidence="3">Formyl-CoA transferase</fullName>
    </submittedName>
</protein>
<comment type="caution">
    <text evidence="3">The sequence shown here is derived from an EMBL/GenBank/DDBJ whole genome shotgun (WGS) entry which is preliminary data.</text>
</comment>
<proteinExistence type="inferred from homology"/>
<dbReference type="PANTHER" id="PTHR48228">
    <property type="entry name" value="SUCCINYL-COA--D-CITRAMALATE COA-TRANSFERASE"/>
    <property type="match status" value="1"/>
</dbReference>
<sequence>MGPLDGVRVLELGNFIAAPTAGRLLGDFGADVVKVERPGSGDELRRWRLHAGDTSLLFRTLGRNKRSVTADLRTPEGQDIVRKLAARSDVLLENFRPGTLEKWGIGPDVLRAANPRLVVVRISGYGQTGPYRDRPGFGGVAEAVGGLRALTGEPGRAPTRVGISLADSVAGLYAVIGALLGLLSRACEDGKDGKNGENGENGEDVDVALYEAVYSLMESLVPDYEAFDVVRAPSGASLPGVAPSNTYRCLDGKYVVISGNGDAIFRRLMAVIERGDLAADPSLADNAGRVRHVARLDAAIAAWAAERTQEEAEAALVAAGVPCGPILTAEEIAKDPHFAARGMHERHAVRIGPGDHREVAFPGIVPKLAHRPGRTRALGPDLGEHTAEVLAELGYGAPAIAELRTKGVI</sequence>
<dbReference type="Pfam" id="PF02515">
    <property type="entry name" value="CoA_transf_3"/>
    <property type="match status" value="1"/>
</dbReference>
<dbReference type="InterPro" id="IPR050509">
    <property type="entry name" value="CoA-transferase_III"/>
</dbReference>
<dbReference type="RefSeq" id="WP_133850028.1">
    <property type="nucleotide sequence ID" value="NZ_SNXZ01000002.1"/>
</dbReference>
<dbReference type="GO" id="GO:0016740">
    <property type="term" value="F:transferase activity"/>
    <property type="evidence" value="ECO:0007669"/>
    <property type="project" value="UniProtKB-KW"/>
</dbReference>